<dbReference type="SUPFAM" id="SSF52210">
    <property type="entry name" value="Succinyl-CoA synthetase domains"/>
    <property type="match status" value="2"/>
</dbReference>
<keyword evidence="3" id="KW-0067">ATP-binding</keyword>
<evidence type="ECO:0000259" key="4">
    <source>
        <dbReference type="SMART" id="SM00881"/>
    </source>
</evidence>
<dbReference type="GO" id="GO:0005524">
    <property type="term" value="F:ATP binding"/>
    <property type="evidence" value="ECO:0007669"/>
    <property type="project" value="UniProtKB-KW"/>
</dbReference>
<evidence type="ECO:0000313" key="5">
    <source>
        <dbReference type="EMBL" id="MBA4536795.1"/>
    </source>
</evidence>
<evidence type="ECO:0000256" key="3">
    <source>
        <dbReference type="ARBA" id="ARBA00022840"/>
    </source>
</evidence>
<dbReference type="Proteomes" id="UP000472971">
    <property type="component" value="Unassembled WGS sequence"/>
</dbReference>
<keyword evidence="7" id="KW-1185">Reference proteome</keyword>
<gene>
    <name evidence="6" type="ORF">G4D64_06420</name>
    <name evidence="5" type="ORF">H1Z61_06455</name>
</gene>
<dbReference type="Proteomes" id="UP000570010">
    <property type="component" value="Unassembled WGS sequence"/>
</dbReference>
<accession>A0A6B3VVY4</accession>
<dbReference type="Pfam" id="PF13607">
    <property type="entry name" value="Succ_CoA_lig"/>
    <property type="match status" value="1"/>
</dbReference>
<dbReference type="EMBL" id="JACEIO010000011">
    <property type="protein sequence ID" value="MBA4536795.1"/>
    <property type="molecule type" value="Genomic_DNA"/>
</dbReference>
<feature type="domain" description="CoA-binding" evidence="4">
    <location>
        <begin position="8"/>
        <end position="103"/>
    </location>
</feature>
<sequence length="473" mass="54071">MMSKLNRFISPKTIAVIGASENLQKSAGRVLVNLMKTNFKGEIFLVNPKYENILGMRCYHSILQIEEQVDLACIIVPAKNVPIVMESCIEKGVKAVMILSSGFSENGIEGRKLEESIHRMIKGKDIAVYGPNAPGLFSYCKQWGISFSPRFEPKQFRRGNVGLISHGGSLGRAIIDSNEKGIGFSYWFSPGNEIDVNFNDCLEFLIDDPHTQTILLVIESFFEEKRFFDLIHKAYEKNKPVILLSIGTTNESISAIRFHLGKEMKTPFPWEVIQHPGLIKVDSIDEIVSLAWLFEYYQQMRGNRTVVFSWAGGASIYLADLCKRNHIHLPDLSNKLKRKFAELIKIKDYYINPLDLTTTVYDDLTLLSDCLNYISESEEFDNIIVLFPFQVDYQNEFLAKEILKIIVEKEKIIIPIFLSQGYQNELSLDLIKEKKLPYFVNEQTAIKVLSKFLEYKGFSDEWGKKDGKAHSNK</sequence>
<dbReference type="GO" id="GO:0016874">
    <property type="term" value="F:ligase activity"/>
    <property type="evidence" value="ECO:0007669"/>
    <property type="project" value="UniProtKB-KW"/>
</dbReference>
<dbReference type="PANTHER" id="PTHR43334:SF1">
    <property type="entry name" value="3-HYDROXYPROPIONATE--COA LIGASE [ADP-FORMING]"/>
    <property type="match status" value="1"/>
</dbReference>
<reference evidence="6 7" key="1">
    <citation type="submission" date="2020-02" db="EMBL/GenBank/DDBJ databases">
        <title>Bacillus aquiflavi sp. nov., isolated from yellow water of strong flavor Chinese baijiu in Yibin region of China.</title>
        <authorList>
            <person name="Xie J."/>
        </authorList>
    </citation>
    <scope>NUCLEOTIDE SEQUENCE [LARGE SCALE GENOMIC DNA]</scope>
    <source>
        <strain evidence="6 7">3H-10</strain>
    </source>
</reference>
<proteinExistence type="predicted"/>
<keyword evidence="2" id="KW-0547">Nucleotide-binding</keyword>
<name>A0A6B3VVY4_9BACI</name>
<dbReference type="InterPro" id="IPR036291">
    <property type="entry name" value="NAD(P)-bd_dom_sf"/>
</dbReference>
<dbReference type="InterPro" id="IPR003781">
    <property type="entry name" value="CoA-bd"/>
</dbReference>
<protein>
    <submittedName>
        <fullName evidence="5">CoA-binding protein</fullName>
    </submittedName>
</protein>
<dbReference type="SMART" id="SM00881">
    <property type="entry name" value="CoA_binding"/>
    <property type="match status" value="1"/>
</dbReference>
<dbReference type="EMBL" id="JAAIWN010000011">
    <property type="protein sequence ID" value="NEY81162.1"/>
    <property type="molecule type" value="Genomic_DNA"/>
</dbReference>
<dbReference type="PANTHER" id="PTHR43334">
    <property type="entry name" value="ACETATE--COA LIGASE [ADP-FORMING]"/>
    <property type="match status" value="1"/>
</dbReference>
<dbReference type="InterPro" id="IPR016102">
    <property type="entry name" value="Succinyl-CoA_synth-like"/>
</dbReference>
<dbReference type="Gene3D" id="3.40.50.720">
    <property type="entry name" value="NAD(P)-binding Rossmann-like Domain"/>
    <property type="match status" value="1"/>
</dbReference>
<dbReference type="SUPFAM" id="SSF51735">
    <property type="entry name" value="NAD(P)-binding Rossmann-fold domains"/>
    <property type="match status" value="1"/>
</dbReference>
<evidence type="ECO:0000313" key="7">
    <source>
        <dbReference type="Proteomes" id="UP000472971"/>
    </source>
</evidence>
<comment type="caution">
    <text evidence="6">The sequence shown here is derived from an EMBL/GenBank/DDBJ whole genome shotgun (WGS) entry which is preliminary data.</text>
</comment>
<dbReference type="Gene3D" id="3.40.50.261">
    <property type="entry name" value="Succinyl-CoA synthetase domains"/>
    <property type="match status" value="2"/>
</dbReference>
<dbReference type="InterPro" id="IPR051538">
    <property type="entry name" value="Acyl-CoA_Synth/Transferase"/>
</dbReference>
<evidence type="ECO:0000313" key="6">
    <source>
        <dbReference type="EMBL" id="NEY81162.1"/>
    </source>
</evidence>
<organism evidence="6 7">
    <name type="scientific">Bacillus aquiflavi</name>
    <dbReference type="NCBI Taxonomy" id="2672567"/>
    <lineage>
        <taxon>Bacteria</taxon>
        <taxon>Bacillati</taxon>
        <taxon>Bacillota</taxon>
        <taxon>Bacilli</taxon>
        <taxon>Bacillales</taxon>
        <taxon>Bacillaceae</taxon>
        <taxon>Bacillus</taxon>
    </lineage>
</organism>
<evidence type="ECO:0000313" key="8">
    <source>
        <dbReference type="Proteomes" id="UP000570010"/>
    </source>
</evidence>
<keyword evidence="1" id="KW-0436">Ligase</keyword>
<reference evidence="5 8" key="2">
    <citation type="submission" date="2020-07" db="EMBL/GenBank/DDBJ databases">
        <authorList>
            <person name="Feng H."/>
        </authorList>
    </citation>
    <scope>NUCLEOTIDE SEQUENCE [LARGE SCALE GENOMIC DNA]</scope>
    <source>
        <strain evidence="8">s-12</strain>
        <strain evidence="5">S-12</strain>
    </source>
</reference>
<dbReference type="AlphaFoldDB" id="A0A6B3VVY4"/>
<evidence type="ECO:0000256" key="2">
    <source>
        <dbReference type="ARBA" id="ARBA00022741"/>
    </source>
</evidence>
<evidence type="ECO:0000256" key="1">
    <source>
        <dbReference type="ARBA" id="ARBA00022598"/>
    </source>
</evidence>
<dbReference type="InterPro" id="IPR032875">
    <property type="entry name" value="Succ_CoA_lig_flav_dom"/>
</dbReference>
<dbReference type="Pfam" id="PF13380">
    <property type="entry name" value="CoA_binding_2"/>
    <property type="match status" value="1"/>
</dbReference>